<comment type="caution">
    <text evidence="8">The sequence shown here is derived from an EMBL/GenBank/DDBJ whole genome shotgun (WGS) entry which is preliminary data.</text>
</comment>
<dbReference type="Pfam" id="PF00112">
    <property type="entry name" value="Peptidase_C1"/>
    <property type="match status" value="1"/>
</dbReference>
<keyword evidence="2" id="KW-0645">Protease</keyword>
<dbReference type="CDD" id="cd02620">
    <property type="entry name" value="Peptidase_C1A_CathepsinB"/>
    <property type="match status" value="1"/>
</dbReference>
<dbReference type="InterPro" id="IPR038765">
    <property type="entry name" value="Papain-like_cys_pep_sf"/>
</dbReference>
<dbReference type="InterPro" id="IPR025660">
    <property type="entry name" value="Pept_his_AS"/>
</dbReference>
<keyword evidence="5" id="KW-0788">Thiol protease</keyword>
<dbReference type="PRINTS" id="PR00705">
    <property type="entry name" value="PAPAIN"/>
</dbReference>
<dbReference type="SMART" id="SM00645">
    <property type="entry name" value="Pept_C1"/>
    <property type="match status" value="1"/>
</dbReference>
<dbReference type="GO" id="GO:0004197">
    <property type="term" value="F:cysteine-type endopeptidase activity"/>
    <property type="evidence" value="ECO:0007669"/>
    <property type="project" value="InterPro"/>
</dbReference>
<dbReference type="Gene3D" id="3.90.70.10">
    <property type="entry name" value="Cysteine proteinases"/>
    <property type="match status" value="1"/>
</dbReference>
<dbReference type="AlphaFoldDB" id="A0A6G0YIJ8"/>
<accession>A0A6G0YIJ8</accession>
<dbReference type="InterPro" id="IPR013128">
    <property type="entry name" value="Peptidase_C1A"/>
</dbReference>
<dbReference type="InterPro" id="IPR000169">
    <property type="entry name" value="Pept_cys_AS"/>
</dbReference>
<evidence type="ECO:0000256" key="5">
    <source>
        <dbReference type="ARBA" id="ARBA00022807"/>
    </source>
</evidence>
<evidence type="ECO:0000256" key="4">
    <source>
        <dbReference type="ARBA" id="ARBA00022801"/>
    </source>
</evidence>
<dbReference type="GO" id="GO:0006508">
    <property type="term" value="P:proteolysis"/>
    <property type="evidence" value="ECO:0007669"/>
    <property type="project" value="UniProtKB-KW"/>
</dbReference>
<dbReference type="Proteomes" id="UP000478052">
    <property type="component" value="Unassembled WGS sequence"/>
</dbReference>
<dbReference type="OrthoDB" id="640249at2759"/>
<dbReference type="SUPFAM" id="SSF54001">
    <property type="entry name" value="Cysteine proteinases"/>
    <property type="match status" value="1"/>
</dbReference>
<keyword evidence="9" id="KW-1185">Reference proteome</keyword>
<protein>
    <submittedName>
        <fullName evidence="8">Cathepsin B-like</fullName>
    </submittedName>
</protein>
<reference evidence="8 9" key="1">
    <citation type="submission" date="2019-08" db="EMBL/GenBank/DDBJ databases">
        <title>Whole genome of Aphis craccivora.</title>
        <authorList>
            <person name="Voronova N.V."/>
            <person name="Shulinski R.S."/>
            <person name="Bandarenka Y.V."/>
            <person name="Zhorov D.G."/>
            <person name="Warner D."/>
        </authorList>
    </citation>
    <scope>NUCLEOTIDE SEQUENCE [LARGE SCALE GENOMIC DNA]</scope>
    <source>
        <strain evidence="8">180601</strain>
        <tissue evidence="8">Whole Body</tissue>
    </source>
</reference>
<name>A0A6G0YIJ8_APHCR</name>
<gene>
    <name evidence="8" type="ORF">FWK35_00012120</name>
</gene>
<evidence type="ECO:0000313" key="9">
    <source>
        <dbReference type="Proteomes" id="UP000478052"/>
    </source>
</evidence>
<feature type="domain" description="Peptidase C1A papain C-terminal" evidence="7">
    <location>
        <begin position="74"/>
        <end position="351"/>
    </location>
</feature>
<sequence length="357" mass="40452">VYMTEQAYFLEKDYIEKINEQATTWKAGVNFDPKTPKEQMLRLLGSKGVQIPSKINHTMYKSEDENYDNLFGRIPKKFDARKKWKKCKTIGTVRDQGNCGSCWAFATSSAFADRLCVASKGDFNQLLSAEELTFCCNSCGYGCNGGYPIKAWERFSVQGLVTGGDYKSGVGCEPYKVPPCPYDESGHNTCSGKPMEPNHKCTKECYGNQDLDFDKDHRYSMVSLDQWFSNWVPRHTDVPSKLFCSSKKARDSYYLTYNSIQKDVLTYGPIEASFDIYDDFYSYKSGVYVRTKTASYLGGHAVKLIGWGEEQGVPYWLMVNSWNEDWGDKGLFKIRRGTNECGIDNSTTGGVPLKNQV</sequence>
<organism evidence="8 9">
    <name type="scientific">Aphis craccivora</name>
    <name type="common">Cowpea aphid</name>
    <dbReference type="NCBI Taxonomy" id="307492"/>
    <lineage>
        <taxon>Eukaryota</taxon>
        <taxon>Metazoa</taxon>
        <taxon>Ecdysozoa</taxon>
        <taxon>Arthropoda</taxon>
        <taxon>Hexapoda</taxon>
        <taxon>Insecta</taxon>
        <taxon>Pterygota</taxon>
        <taxon>Neoptera</taxon>
        <taxon>Paraneoptera</taxon>
        <taxon>Hemiptera</taxon>
        <taxon>Sternorrhyncha</taxon>
        <taxon>Aphidomorpha</taxon>
        <taxon>Aphidoidea</taxon>
        <taxon>Aphididae</taxon>
        <taxon>Aphidini</taxon>
        <taxon>Aphis</taxon>
        <taxon>Aphis</taxon>
    </lineage>
</organism>
<feature type="non-terminal residue" evidence="8">
    <location>
        <position position="1"/>
    </location>
</feature>
<comment type="similarity">
    <text evidence="1">Belongs to the peptidase C1 family.</text>
</comment>
<evidence type="ECO:0000313" key="8">
    <source>
        <dbReference type="EMBL" id="KAF0756404.1"/>
    </source>
</evidence>
<evidence type="ECO:0000256" key="1">
    <source>
        <dbReference type="ARBA" id="ARBA00008455"/>
    </source>
</evidence>
<dbReference type="InterPro" id="IPR012599">
    <property type="entry name" value="Propeptide_C1A"/>
</dbReference>
<proteinExistence type="inferred from homology"/>
<evidence type="ECO:0000256" key="2">
    <source>
        <dbReference type="ARBA" id="ARBA00022670"/>
    </source>
</evidence>
<dbReference type="PANTHER" id="PTHR12411">
    <property type="entry name" value="CYSTEINE PROTEASE FAMILY C1-RELATED"/>
    <property type="match status" value="1"/>
</dbReference>
<evidence type="ECO:0000256" key="6">
    <source>
        <dbReference type="ARBA" id="ARBA00023157"/>
    </source>
</evidence>
<dbReference type="EMBL" id="VUJU01003864">
    <property type="protein sequence ID" value="KAF0756404.1"/>
    <property type="molecule type" value="Genomic_DNA"/>
</dbReference>
<dbReference type="PROSITE" id="PS00139">
    <property type="entry name" value="THIOL_PROTEASE_CYS"/>
    <property type="match status" value="1"/>
</dbReference>
<dbReference type="InterPro" id="IPR000668">
    <property type="entry name" value="Peptidase_C1A_C"/>
</dbReference>
<dbReference type="Pfam" id="PF08127">
    <property type="entry name" value="Propeptide_C1"/>
    <property type="match status" value="1"/>
</dbReference>
<keyword evidence="6" id="KW-1015">Disulfide bond</keyword>
<evidence type="ECO:0000259" key="7">
    <source>
        <dbReference type="SMART" id="SM00645"/>
    </source>
</evidence>
<keyword evidence="3" id="KW-0732">Signal</keyword>
<keyword evidence="4" id="KW-0378">Hydrolase</keyword>
<evidence type="ECO:0000256" key="3">
    <source>
        <dbReference type="ARBA" id="ARBA00022729"/>
    </source>
</evidence>
<dbReference type="PROSITE" id="PS00639">
    <property type="entry name" value="THIOL_PROTEASE_HIS"/>
    <property type="match status" value="1"/>
</dbReference>